<name>A0A0C9YPH6_9AGAM</name>
<evidence type="ECO:0000256" key="1">
    <source>
        <dbReference type="SAM" id="MobiDB-lite"/>
    </source>
</evidence>
<keyword evidence="3" id="KW-1185">Reference proteome</keyword>
<dbReference type="Proteomes" id="UP000054018">
    <property type="component" value="Unassembled WGS sequence"/>
</dbReference>
<feature type="region of interest" description="Disordered" evidence="1">
    <location>
        <begin position="84"/>
        <end position="119"/>
    </location>
</feature>
<sequence>MRRPVQSGSRVFIVTSDAGKLCMKVLSNGFPFRRVAGWRVVQLFRNPGNPVHAFRIIGCLVAIDSLKSTASACPGGSLVTRLSAHSPPPPMGFETKQSYKVKASGTTHQTSRIKKKKEI</sequence>
<reference evidence="3" key="2">
    <citation type="submission" date="2015-01" db="EMBL/GenBank/DDBJ databases">
        <title>Evolutionary Origins and Diversification of the Mycorrhizal Mutualists.</title>
        <authorList>
            <consortium name="DOE Joint Genome Institute"/>
            <consortium name="Mycorrhizal Genomics Consortium"/>
            <person name="Kohler A."/>
            <person name="Kuo A."/>
            <person name="Nagy L.G."/>
            <person name="Floudas D."/>
            <person name="Copeland A."/>
            <person name="Barry K.W."/>
            <person name="Cichocki N."/>
            <person name="Veneault-Fourrey C."/>
            <person name="LaButti K."/>
            <person name="Lindquist E.A."/>
            <person name="Lipzen A."/>
            <person name="Lundell T."/>
            <person name="Morin E."/>
            <person name="Murat C."/>
            <person name="Riley R."/>
            <person name="Ohm R."/>
            <person name="Sun H."/>
            <person name="Tunlid A."/>
            <person name="Henrissat B."/>
            <person name="Grigoriev I.V."/>
            <person name="Hibbett D.S."/>
            <person name="Martin F."/>
        </authorList>
    </citation>
    <scope>NUCLEOTIDE SEQUENCE [LARGE SCALE GENOMIC DNA]</scope>
    <source>
        <strain evidence="3">441</strain>
    </source>
</reference>
<reference evidence="2 3" key="1">
    <citation type="submission" date="2014-04" db="EMBL/GenBank/DDBJ databases">
        <authorList>
            <consortium name="DOE Joint Genome Institute"/>
            <person name="Kuo A."/>
            <person name="Kohler A."/>
            <person name="Costa M.D."/>
            <person name="Nagy L.G."/>
            <person name="Floudas D."/>
            <person name="Copeland A."/>
            <person name="Barry K.W."/>
            <person name="Cichocki N."/>
            <person name="Veneault-Fourrey C."/>
            <person name="LaButti K."/>
            <person name="Lindquist E.A."/>
            <person name="Lipzen A."/>
            <person name="Lundell T."/>
            <person name="Morin E."/>
            <person name="Murat C."/>
            <person name="Sun H."/>
            <person name="Tunlid A."/>
            <person name="Henrissat B."/>
            <person name="Grigoriev I.V."/>
            <person name="Hibbett D.S."/>
            <person name="Martin F."/>
            <person name="Nordberg H.P."/>
            <person name="Cantor M.N."/>
            <person name="Hua S.X."/>
        </authorList>
    </citation>
    <scope>NUCLEOTIDE SEQUENCE [LARGE SCALE GENOMIC DNA]</scope>
    <source>
        <strain evidence="2 3">441</strain>
    </source>
</reference>
<evidence type="ECO:0000313" key="2">
    <source>
        <dbReference type="EMBL" id="KIK15724.1"/>
    </source>
</evidence>
<organism evidence="2 3">
    <name type="scientific">Pisolithus microcarpus 441</name>
    <dbReference type="NCBI Taxonomy" id="765257"/>
    <lineage>
        <taxon>Eukaryota</taxon>
        <taxon>Fungi</taxon>
        <taxon>Dikarya</taxon>
        <taxon>Basidiomycota</taxon>
        <taxon>Agaricomycotina</taxon>
        <taxon>Agaricomycetes</taxon>
        <taxon>Agaricomycetidae</taxon>
        <taxon>Boletales</taxon>
        <taxon>Sclerodermatineae</taxon>
        <taxon>Pisolithaceae</taxon>
        <taxon>Pisolithus</taxon>
    </lineage>
</organism>
<protein>
    <submittedName>
        <fullName evidence="2">Uncharacterized protein</fullName>
    </submittedName>
</protein>
<proteinExistence type="predicted"/>
<gene>
    <name evidence="2" type="ORF">PISMIDRAFT_290171</name>
</gene>
<dbReference type="HOGENOM" id="CLU_2062396_0_0_1"/>
<dbReference type="AlphaFoldDB" id="A0A0C9YPH6"/>
<accession>A0A0C9YPH6</accession>
<evidence type="ECO:0000313" key="3">
    <source>
        <dbReference type="Proteomes" id="UP000054018"/>
    </source>
</evidence>
<dbReference type="EMBL" id="KN833879">
    <property type="protein sequence ID" value="KIK15724.1"/>
    <property type="molecule type" value="Genomic_DNA"/>
</dbReference>